<proteinExistence type="predicted"/>
<evidence type="ECO:0000313" key="3">
    <source>
        <dbReference type="EMBL" id="QNL98549.1"/>
    </source>
</evidence>
<dbReference type="GO" id="GO:0003676">
    <property type="term" value="F:nucleic acid binding"/>
    <property type="evidence" value="ECO:0007669"/>
    <property type="project" value="InterPro"/>
</dbReference>
<dbReference type="Pfam" id="PF01368">
    <property type="entry name" value="DHH"/>
    <property type="match status" value="1"/>
</dbReference>
<dbReference type="Gene3D" id="3.10.310.30">
    <property type="match status" value="1"/>
</dbReference>
<feature type="domain" description="DHHA1" evidence="2">
    <location>
        <begin position="216"/>
        <end position="312"/>
    </location>
</feature>
<protein>
    <submittedName>
        <fullName evidence="3">Bifunctional oligoribonuclease/PAP phosphatase NrnA</fullName>
    </submittedName>
</protein>
<dbReference type="InterPro" id="IPR001667">
    <property type="entry name" value="DDH_dom"/>
</dbReference>
<keyword evidence="4" id="KW-1185">Reference proteome</keyword>
<evidence type="ECO:0000259" key="1">
    <source>
        <dbReference type="Pfam" id="PF01368"/>
    </source>
</evidence>
<gene>
    <name evidence="3" type="ORF">H9Q76_07200</name>
</gene>
<sequence length="314" mass="34649">MKKSELLNLIEDAKTIGIFGHIRPDGDCVGSCLGLYNYIQDNYDAEVTVYLEKIPDKFSFLKGADAICHEPESRVLDLAISLDCGDRDRHGSFYELFGMAKKSACLDHHRSNQGFGDYYYCDADASSASEVLFRHIDPENISLACAECLYLGIVHDTGVFKYSACTKDTMQVAGELLAHGVDAQKIIDDTFYRVSYKQNLLMGQAMVNAKLALSGQVVYTFVTKEMFDTFGCGKEETDGIVDRIRVIDGVEVAIFVYQLGDAMKVSLRSIRKVNVSKIAVAYGGGGHIRAAGFEVTGDFDTVVADIIKMIEEQL</sequence>
<feature type="domain" description="DDH" evidence="1">
    <location>
        <begin position="16"/>
        <end position="153"/>
    </location>
</feature>
<dbReference type="EMBL" id="CP060632">
    <property type="protein sequence ID" value="QNL98549.1"/>
    <property type="molecule type" value="Genomic_DNA"/>
</dbReference>
<dbReference type="Proteomes" id="UP000515819">
    <property type="component" value="Chromosome"/>
</dbReference>
<dbReference type="Pfam" id="PF02272">
    <property type="entry name" value="DHHA1"/>
    <property type="match status" value="1"/>
</dbReference>
<dbReference type="AlphaFoldDB" id="A0A7G9FJ18"/>
<name>A0A7G9FJ18_9FIRM</name>
<dbReference type="InterPro" id="IPR038763">
    <property type="entry name" value="DHH_sf"/>
</dbReference>
<reference evidence="3 4" key="1">
    <citation type="submission" date="2020-08" db="EMBL/GenBank/DDBJ databases">
        <authorList>
            <person name="Liu C."/>
            <person name="Sun Q."/>
        </authorList>
    </citation>
    <scope>NUCLEOTIDE SEQUENCE [LARGE SCALE GENOMIC DNA]</scope>
    <source>
        <strain evidence="3 4">NSJ-4</strain>
    </source>
</reference>
<dbReference type="InterPro" id="IPR003156">
    <property type="entry name" value="DHHA1_dom"/>
</dbReference>
<accession>A0A7G9FJ18</accession>
<dbReference type="InterPro" id="IPR051319">
    <property type="entry name" value="Oligoribo/pAp-PDE_c-di-AMP_PDE"/>
</dbReference>
<dbReference type="KEGG" id="wcp:H9Q76_07200"/>
<dbReference type="PANTHER" id="PTHR47618:SF1">
    <property type="entry name" value="BIFUNCTIONAL OLIGORIBONUCLEASE AND PAP PHOSPHATASE NRNA"/>
    <property type="match status" value="1"/>
</dbReference>
<dbReference type="PANTHER" id="PTHR47618">
    <property type="entry name" value="BIFUNCTIONAL OLIGORIBONUCLEASE AND PAP PHOSPHATASE NRNA"/>
    <property type="match status" value="1"/>
</dbReference>
<evidence type="ECO:0000313" key="4">
    <source>
        <dbReference type="Proteomes" id="UP000515819"/>
    </source>
</evidence>
<dbReference type="RefSeq" id="WP_021985409.1">
    <property type="nucleotide sequence ID" value="NZ_CP060632.1"/>
</dbReference>
<evidence type="ECO:0000259" key="2">
    <source>
        <dbReference type="Pfam" id="PF02272"/>
    </source>
</evidence>
<dbReference type="Gene3D" id="3.90.1640.10">
    <property type="entry name" value="inorganic pyrophosphatase (n-terminal core)"/>
    <property type="match status" value="1"/>
</dbReference>
<organism evidence="3 4">
    <name type="scientific">Wujia chipingensis</name>
    <dbReference type="NCBI Taxonomy" id="2763670"/>
    <lineage>
        <taxon>Bacteria</taxon>
        <taxon>Bacillati</taxon>
        <taxon>Bacillota</taxon>
        <taxon>Clostridia</taxon>
        <taxon>Lachnospirales</taxon>
        <taxon>Lachnospiraceae</taxon>
        <taxon>Wujia</taxon>
    </lineage>
</organism>
<dbReference type="SUPFAM" id="SSF64182">
    <property type="entry name" value="DHH phosphoesterases"/>
    <property type="match status" value="1"/>
</dbReference>